<feature type="domain" description="MIF4G" evidence="1">
    <location>
        <begin position="44"/>
        <end position="269"/>
    </location>
</feature>
<organism evidence="2 3">
    <name type="scientific">Punica granatum</name>
    <name type="common">Pomegranate</name>
    <dbReference type="NCBI Taxonomy" id="22663"/>
    <lineage>
        <taxon>Eukaryota</taxon>
        <taxon>Viridiplantae</taxon>
        <taxon>Streptophyta</taxon>
        <taxon>Embryophyta</taxon>
        <taxon>Tracheophyta</taxon>
        <taxon>Spermatophyta</taxon>
        <taxon>Magnoliopsida</taxon>
        <taxon>eudicotyledons</taxon>
        <taxon>Gunneridae</taxon>
        <taxon>Pentapetalae</taxon>
        <taxon>rosids</taxon>
        <taxon>malvids</taxon>
        <taxon>Myrtales</taxon>
        <taxon>Lythraceae</taxon>
        <taxon>Punica</taxon>
    </lineage>
</organism>
<dbReference type="EMBL" id="MTKT01000553">
    <property type="protein sequence ID" value="OWM90234.1"/>
    <property type="molecule type" value="Genomic_DNA"/>
</dbReference>
<evidence type="ECO:0000259" key="1">
    <source>
        <dbReference type="SMART" id="SM00543"/>
    </source>
</evidence>
<proteinExistence type="predicted"/>
<dbReference type="AlphaFoldDB" id="A0A218XZ43"/>
<dbReference type="InterPro" id="IPR003890">
    <property type="entry name" value="MIF4G-like_typ-3"/>
</dbReference>
<gene>
    <name evidence="2" type="ORF">CDL15_Pgr006555</name>
</gene>
<dbReference type="GO" id="GO:0003729">
    <property type="term" value="F:mRNA binding"/>
    <property type="evidence" value="ECO:0007669"/>
    <property type="project" value="TreeGrafter"/>
</dbReference>
<reference evidence="3" key="1">
    <citation type="journal article" date="2017" name="Plant J.">
        <title>The pomegranate (Punica granatum L.) genome and the genomics of punicalagin biosynthesis.</title>
        <authorList>
            <person name="Qin G."/>
            <person name="Xu C."/>
            <person name="Ming R."/>
            <person name="Tang H."/>
            <person name="Guyot R."/>
            <person name="Kramer E.M."/>
            <person name="Hu Y."/>
            <person name="Yi X."/>
            <person name="Qi Y."/>
            <person name="Xu X."/>
            <person name="Gao Z."/>
            <person name="Pan H."/>
            <person name="Jian J."/>
            <person name="Tian Y."/>
            <person name="Yue Z."/>
            <person name="Xu Y."/>
        </authorList>
    </citation>
    <scope>NUCLEOTIDE SEQUENCE [LARGE SCALE GENOMIC DNA]</scope>
    <source>
        <strain evidence="3">cv. Dabenzi</strain>
    </source>
</reference>
<dbReference type="InterPro" id="IPR016024">
    <property type="entry name" value="ARM-type_fold"/>
</dbReference>
<evidence type="ECO:0000313" key="3">
    <source>
        <dbReference type="Proteomes" id="UP000197138"/>
    </source>
</evidence>
<name>A0A218XZ43_PUNGR</name>
<dbReference type="PANTHER" id="PTHR23253:SF53">
    <property type="entry name" value="EUKARYOTIC TRANSLATION INITIATION FACTOR ISOFORM 4G-1"/>
    <property type="match status" value="1"/>
</dbReference>
<comment type="caution">
    <text evidence="2">The sequence shown here is derived from an EMBL/GenBank/DDBJ whole genome shotgun (WGS) entry which is preliminary data.</text>
</comment>
<dbReference type="Pfam" id="PF02854">
    <property type="entry name" value="MIF4G"/>
    <property type="match status" value="1"/>
</dbReference>
<accession>A0A218XZ43</accession>
<dbReference type="GO" id="GO:0016281">
    <property type="term" value="C:eukaryotic translation initiation factor 4F complex"/>
    <property type="evidence" value="ECO:0007669"/>
    <property type="project" value="TreeGrafter"/>
</dbReference>
<dbReference type="PANTHER" id="PTHR23253">
    <property type="entry name" value="EUKARYOTIC TRANSLATION INITIATION FACTOR 4 GAMMA"/>
    <property type="match status" value="1"/>
</dbReference>
<dbReference type="SUPFAM" id="SSF48371">
    <property type="entry name" value="ARM repeat"/>
    <property type="match status" value="1"/>
</dbReference>
<dbReference type="Gene3D" id="1.25.40.180">
    <property type="match status" value="1"/>
</dbReference>
<sequence>MVKTSGLNAMSMKEKIGPAPGLVKAEVPWSARRGLIISEEERVLRTVRGILNKLTAKKFDVLKGQLIHSGITSAEILKGVVSLIYDKAVLEPMFCPLYALLCSDLEDELPAFPPKESYGRPITFKQILLSNCQEAFEGADKLRAGITQMAGPEQEMERKEKERLVKLRALGNICLIGELWKRRMISERIVHHIVQDLLGDDNKVCRAEENVEATCQLFNTIGKQLDESSISREINDKYFCRLKELMSNPPLTPRLRFMVQDVLDLRSNHWVPRRAGVR</sequence>
<evidence type="ECO:0000313" key="2">
    <source>
        <dbReference type="EMBL" id="OWM90234.1"/>
    </source>
</evidence>
<protein>
    <recommendedName>
        <fullName evidence="1">MIF4G domain-containing protein</fullName>
    </recommendedName>
</protein>
<dbReference type="GO" id="GO:0003743">
    <property type="term" value="F:translation initiation factor activity"/>
    <property type="evidence" value="ECO:0007669"/>
    <property type="project" value="TreeGrafter"/>
</dbReference>
<dbReference type="Proteomes" id="UP000197138">
    <property type="component" value="Unassembled WGS sequence"/>
</dbReference>
<dbReference type="SMART" id="SM00543">
    <property type="entry name" value="MIF4G"/>
    <property type="match status" value="1"/>
</dbReference>